<keyword evidence="2" id="KW-1133">Transmembrane helix</keyword>
<name>A0A6J7SC76_9ZZZZ</name>
<feature type="transmembrane region" description="Helical" evidence="2">
    <location>
        <begin position="105"/>
        <end position="122"/>
    </location>
</feature>
<reference evidence="4" key="1">
    <citation type="submission" date="2020-05" db="EMBL/GenBank/DDBJ databases">
        <authorList>
            <person name="Chiriac C."/>
            <person name="Salcher M."/>
            <person name="Ghai R."/>
            <person name="Kavagutti S V."/>
        </authorList>
    </citation>
    <scope>NUCLEOTIDE SEQUENCE</scope>
</reference>
<feature type="transmembrane region" description="Helical" evidence="2">
    <location>
        <begin position="168"/>
        <end position="186"/>
    </location>
</feature>
<evidence type="ECO:0000313" key="4">
    <source>
        <dbReference type="EMBL" id="CAB5038787.1"/>
    </source>
</evidence>
<accession>A0A6J7SC76</accession>
<evidence type="ECO:0000313" key="3">
    <source>
        <dbReference type="EMBL" id="CAB4945076.1"/>
    </source>
</evidence>
<gene>
    <name evidence="3" type="ORF">UFOPK3752_01303</name>
    <name evidence="4" type="ORF">UFOPK4150_02073</name>
</gene>
<protein>
    <submittedName>
        <fullName evidence="4">Unannotated protein</fullName>
    </submittedName>
</protein>
<dbReference type="Gene3D" id="1.10.1760.20">
    <property type="match status" value="1"/>
</dbReference>
<feature type="compositionally biased region" description="Polar residues" evidence="1">
    <location>
        <begin position="1"/>
        <end position="14"/>
    </location>
</feature>
<dbReference type="InterPro" id="IPR024529">
    <property type="entry name" value="ECF_trnsprt_substrate-spec"/>
</dbReference>
<feature type="transmembrane region" description="Helical" evidence="2">
    <location>
        <begin position="262"/>
        <end position="280"/>
    </location>
</feature>
<proteinExistence type="predicted"/>
<dbReference type="EMBL" id="CAFBPU010000057">
    <property type="protein sequence ID" value="CAB5038787.1"/>
    <property type="molecule type" value="Genomic_DNA"/>
</dbReference>
<dbReference type="Pfam" id="PF12822">
    <property type="entry name" value="ECF_trnsprt"/>
    <property type="match status" value="1"/>
</dbReference>
<feature type="transmembrane region" description="Helical" evidence="2">
    <location>
        <begin position="43"/>
        <end position="64"/>
    </location>
</feature>
<sequence>MTLTARSPGTTAPQTADAHHALGSSRTNSSRRPSVVRISRRSVIALMLTSAVGLAAFGWPFLAGSESAIVAHSNDTPWLFAVLLPLVLAVVLTEVADGGLDSKSVALLGVLSAAAAAMRPFGSGHAGFEPMWIVVVLGGRALGPGFGFCLGSIGMFSSALVTGGVGPWLPFQMIAAAWVGLGAGLLPRARGRGEIALIAGYSAIACVAYGFAMNLWFWPLLATGDGFAPGMAFVAGAPVAQNLHHWLLFCLSTSLGFDLPRAALTVTLVIVAGPAVLVALRRASRRAAFDAPVVFDTHTS</sequence>
<dbReference type="EMBL" id="CAFBND010000049">
    <property type="protein sequence ID" value="CAB4945076.1"/>
    <property type="molecule type" value="Genomic_DNA"/>
</dbReference>
<feature type="region of interest" description="Disordered" evidence="1">
    <location>
        <begin position="1"/>
        <end position="34"/>
    </location>
</feature>
<keyword evidence="2" id="KW-0472">Membrane</keyword>
<dbReference type="AlphaFoldDB" id="A0A6J7SC76"/>
<feature type="transmembrane region" description="Helical" evidence="2">
    <location>
        <begin position="198"/>
        <end position="218"/>
    </location>
</feature>
<dbReference type="GO" id="GO:0022857">
    <property type="term" value="F:transmembrane transporter activity"/>
    <property type="evidence" value="ECO:0007669"/>
    <property type="project" value="InterPro"/>
</dbReference>
<organism evidence="4">
    <name type="scientific">freshwater metagenome</name>
    <dbReference type="NCBI Taxonomy" id="449393"/>
    <lineage>
        <taxon>unclassified sequences</taxon>
        <taxon>metagenomes</taxon>
        <taxon>ecological metagenomes</taxon>
    </lineage>
</organism>
<evidence type="ECO:0000256" key="1">
    <source>
        <dbReference type="SAM" id="MobiDB-lite"/>
    </source>
</evidence>
<feature type="transmembrane region" description="Helical" evidence="2">
    <location>
        <begin position="76"/>
        <end position="93"/>
    </location>
</feature>
<dbReference type="PIRSF" id="PIRSF037395">
    <property type="entry name" value="UCP037395_ABCper"/>
    <property type="match status" value="1"/>
</dbReference>
<dbReference type="InterPro" id="IPR017196">
    <property type="entry name" value="ECF_substrate-spec_UCP037395"/>
</dbReference>
<feature type="transmembrane region" description="Helical" evidence="2">
    <location>
        <begin position="134"/>
        <end position="156"/>
    </location>
</feature>
<evidence type="ECO:0000256" key="2">
    <source>
        <dbReference type="SAM" id="Phobius"/>
    </source>
</evidence>
<keyword evidence="2" id="KW-0812">Transmembrane</keyword>